<dbReference type="AlphaFoldDB" id="T1JNV5"/>
<dbReference type="EnsemblMetazoa" id="SMAR015534-RA">
    <property type="protein sequence ID" value="SMAR015534-PA"/>
    <property type="gene ID" value="SMAR015534"/>
</dbReference>
<accession>T1JNV5</accession>
<evidence type="ECO:0000313" key="2">
    <source>
        <dbReference type="Proteomes" id="UP000014500"/>
    </source>
</evidence>
<keyword evidence="2" id="KW-1185">Reference proteome</keyword>
<dbReference type="Proteomes" id="UP000014500">
    <property type="component" value="Unassembled WGS sequence"/>
</dbReference>
<proteinExistence type="predicted"/>
<reference evidence="2" key="1">
    <citation type="submission" date="2011-05" db="EMBL/GenBank/DDBJ databases">
        <authorList>
            <person name="Richards S.R."/>
            <person name="Qu J."/>
            <person name="Jiang H."/>
            <person name="Jhangiani S.N."/>
            <person name="Agravi P."/>
            <person name="Goodspeed R."/>
            <person name="Gross S."/>
            <person name="Mandapat C."/>
            <person name="Jackson L."/>
            <person name="Mathew T."/>
            <person name="Pu L."/>
            <person name="Thornton R."/>
            <person name="Saada N."/>
            <person name="Wilczek-Boney K.B."/>
            <person name="Lee S."/>
            <person name="Kovar C."/>
            <person name="Wu Y."/>
            <person name="Scherer S.E."/>
            <person name="Worley K.C."/>
            <person name="Muzny D.M."/>
            <person name="Gibbs R."/>
        </authorList>
    </citation>
    <scope>NUCLEOTIDE SEQUENCE</scope>
    <source>
        <strain evidence="2">Brora</strain>
    </source>
</reference>
<sequence length="94" mass="10709">MTSQASSNVLPIQVITDSSTNLVWCFCKLSMLKYTVLVVQQTESLPPANISSEFKLKPLDKKPITANTTLRSNGYQLTSYRRHFHMRHTDNAKH</sequence>
<reference evidence="1" key="2">
    <citation type="submission" date="2015-02" db="UniProtKB">
        <authorList>
            <consortium name="EnsemblMetazoa"/>
        </authorList>
    </citation>
    <scope>IDENTIFICATION</scope>
</reference>
<evidence type="ECO:0000313" key="1">
    <source>
        <dbReference type="EnsemblMetazoa" id="SMAR015534-PA"/>
    </source>
</evidence>
<dbReference type="HOGENOM" id="CLU_2388987_0_0_1"/>
<protein>
    <submittedName>
        <fullName evidence="1">Uncharacterized protein</fullName>
    </submittedName>
</protein>
<organism evidence="1 2">
    <name type="scientific">Strigamia maritima</name>
    <name type="common">European centipede</name>
    <name type="synonym">Geophilus maritimus</name>
    <dbReference type="NCBI Taxonomy" id="126957"/>
    <lineage>
        <taxon>Eukaryota</taxon>
        <taxon>Metazoa</taxon>
        <taxon>Ecdysozoa</taxon>
        <taxon>Arthropoda</taxon>
        <taxon>Myriapoda</taxon>
        <taxon>Chilopoda</taxon>
        <taxon>Pleurostigmophora</taxon>
        <taxon>Geophilomorpha</taxon>
        <taxon>Linotaeniidae</taxon>
        <taxon>Strigamia</taxon>
    </lineage>
</organism>
<dbReference type="EMBL" id="JH431265">
    <property type="status" value="NOT_ANNOTATED_CDS"/>
    <property type="molecule type" value="Genomic_DNA"/>
</dbReference>
<name>T1JNV5_STRMM</name>